<dbReference type="InterPro" id="IPR036322">
    <property type="entry name" value="WD40_repeat_dom_sf"/>
</dbReference>
<sequence>MCNGSAAVLPPSVLSAPSVAWPSLVARRPAFLSSVRPPWLSLFCWLGATCCRIAARRRLPGSRRLPGRRPCLHRRHTSPISRCCFSASGNNIASASLDGTVSVLDIKCSHVEPIFVSAAASGGYL</sequence>
<dbReference type="InterPro" id="IPR015943">
    <property type="entry name" value="WD40/YVTN_repeat-like_dom_sf"/>
</dbReference>
<gene>
    <name evidence="1" type="ORF">Ahy_A02g005659</name>
</gene>
<evidence type="ECO:0000313" key="2">
    <source>
        <dbReference type="Proteomes" id="UP000289738"/>
    </source>
</evidence>
<evidence type="ECO:0000313" key="1">
    <source>
        <dbReference type="EMBL" id="RYR71399.1"/>
    </source>
</evidence>
<dbReference type="EMBL" id="SDMP01000002">
    <property type="protein sequence ID" value="RYR71399.1"/>
    <property type="molecule type" value="Genomic_DNA"/>
</dbReference>
<proteinExistence type="predicted"/>
<dbReference type="InterPro" id="IPR001680">
    <property type="entry name" value="WD40_rpt"/>
</dbReference>
<dbReference type="PANTHER" id="PTHR47198">
    <property type="entry name" value="OS05G0299300 PROTEIN"/>
    <property type="match status" value="1"/>
</dbReference>
<comment type="caution">
    <text evidence="1">The sequence shown here is derived from an EMBL/GenBank/DDBJ whole genome shotgun (WGS) entry which is preliminary data.</text>
</comment>
<dbReference type="SMART" id="SM00320">
    <property type="entry name" value="WD40"/>
    <property type="match status" value="1"/>
</dbReference>
<dbReference type="Proteomes" id="UP000289738">
    <property type="component" value="Chromosome A02"/>
</dbReference>
<dbReference type="SUPFAM" id="SSF50978">
    <property type="entry name" value="WD40 repeat-like"/>
    <property type="match status" value="1"/>
</dbReference>
<protein>
    <submittedName>
        <fullName evidence="1">Uncharacterized protein</fullName>
    </submittedName>
</protein>
<dbReference type="Pfam" id="PF00400">
    <property type="entry name" value="WD40"/>
    <property type="match status" value="1"/>
</dbReference>
<keyword evidence="2" id="KW-1185">Reference proteome</keyword>
<reference evidence="1 2" key="1">
    <citation type="submission" date="2019-01" db="EMBL/GenBank/DDBJ databases">
        <title>Sequencing of cultivated peanut Arachis hypogaea provides insights into genome evolution and oil improvement.</title>
        <authorList>
            <person name="Chen X."/>
        </authorList>
    </citation>
    <scope>NUCLEOTIDE SEQUENCE [LARGE SCALE GENOMIC DNA]</scope>
    <source>
        <strain evidence="2">cv. Fuhuasheng</strain>
        <tissue evidence="1">Leaves</tissue>
    </source>
</reference>
<dbReference type="AlphaFoldDB" id="A0A445E7W2"/>
<name>A0A445E7W2_ARAHY</name>
<organism evidence="1 2">
    <name type="scientific">Arachis hypogaea</name>
    <name type="common">Peanut</name>
    <dbReference type="NCBI Taxonomy" id="3818"/>
    <lineage>
        <taxon>Eukaryota</taxon>
        <taxon>Viridiplantae</taxon>
        <taxon>Streptophyta</taxon>
        <taxon>Embryophyta</taxon>
        <taxon>Tracheophyta</taxon>
        <taxon>Spermatophyta</taxon>
        <taxon>Magnoliopsida</taxon>
        <taxon>eudicotyledons</taxon>
        <taxon>Gunneridae</taxon>
        <taxon>Pentapetalae</taxon>
        <taxon>rosids</taxon>
        <taxon>fabids</taxon>
        <taxon>Fabales</taxon>
        <taxon>Fabaceae</taxon>
        <taxon>Papilionoideae</taxon>
        <taxon>50 kb inversion clade</taxon>
        <taxon>dalbergioids sensu lato</taxon>
        <taxon>Dalbergieae</taxon>
        <taxon>Pterocarpus clade</taxon>
        <taxon>Arachis</taxon>
    </lineage>
</organism>
<dbReference type="Gene3D" id="2.130.10.10">
    <property type="entry name" value="YVTN repeat-like/Quinoprotein amine dehydrogenase"/>
    <property type="match status" value="1"/>
</dbReference>
<dbReference type="PANTHER" id="PTHR47198:SF1">
    <property type="entry name" value="WD REPEAT-CONTAINING PROTEIN 91-LIKE ISOFORM X1"/>
    <property type="match status" value="1"/>
</dbReference>
<accession>A0A445E7W2</accession>